<dbReference type="OrthoDB" id="3438382at2759"/>
<evidence type="ECO:0008006" key="4">
    <source>
        <dbReference type="Google" id="ProtNLM"/>
    </source>
</evidence>
<proteinExistence type="predicted"/>
<dbReference type="AlphaFoldDB" id="A0A319E0I6"/>
<feature type="region of interest" description="Disordered" evidence="1">
    <location>
        <begin position="1"/>
        <end position="59"/>
    </location>
</feature>
<feature type="compositionally biased region" description="Basic residues" evidence="1">
    <location>
        <begin position="900"/>
        <end position="913"/>
    </location>
</feature>
<accession>A0A319E0I6</accession>
<gene>
    <name evidence="2" type="ORF">BO71DRAFT_368146</name>
</gene>
<keyword evidence="3" id="KW-1185">Reference proteome</keyword>
<feature type="compositionally biased region" description="Polar residues" evidence="1">
    <location>
        <begin position="816"/>
        <end position="826"/>
    </location>
</feature>
<dbReference type="STRING" id="1448320.A0A319E0I6"/>
<evidence type="ECO:0000313" key="2">
    <source>
        <dbReference type="EMBL" id="PYH99957.1"/>
    </source>
</evidence>
<organism evidence="2 3">
    <name type="scientific">Aspergillus ellipticus CBS 707.79</name>
    <dbReference type="NCBI Taxonomy" id="1448320"/>
    <lineage>
        <taxon>Eukaryota</taxon>
        <taxon>Fungi</taxon>
        <taxon>Dikarya</taxon>
        <taxon>Ascomycota</taxon>
        <taxon>Pezizomycotina</taxon>
        <taxon>Eurotiomycetes</taxon>
        <taxon>Eurotiomycetidae</taxon>
        <taxon>Eurotiales</taxon>
        <taxon>Aspergillaceae</taxon>
        <taxon>Aspergillus</taxon>
        <taxon>Aspergillus subgen. Circumdati</taxon>
    </lineage>
</organism>
<dbReference type="EMBL" id="KZ825798">
    <property type="protein sequence ID" value="PYH99957.1"/>
    <property type="molecule type" value="Genomic_DNA"/>
</dbReference>
<feature type="compositionally biased region" description="Low complexity" evidence="1">
    <location>
        <begin position="14"/>
        <end position="40"/>
    </location>
</feature>
<feature type="region of interest" description="Disordered" evidence="1">
    <location>
        <begin position="696"/>
        <end position="717"/>
    </location>
</feature>
<dbReference type="Proteomes" id="UP000247810">
    <property type="component" value="Unassembled WGS sequence"/>
</dbReference>
<dbReference type="VEuPathDB" id="FungiDB:BO71DRAFT_368146"/>
<feature type="compositionally biased region" description="Polar residues" evidence="1">
    <location>
        <begin position="844"/>
        <end position="854"/>
    </location>
</feature>
<name>A0A319E0I6_9EURO</name>
<feature type="region of interest" description="Disordered" evidence="1">
    <location>
        <begin position="816"/>
        <end position="913"/>
    </location>
</feature>
<reference evidence="2 3" key="1">
    <citation type="submission" date="2018-02" db="EMBL/GenBank/DDBJ databases">
        <title>The genomes of Aspergillus section Nigri reveals drivers in fungal speciation.</title>
        <authorList>
            <consortium name="DOE Joint Genome Institute"/>
            <person name="Vesth T.C."/>
            <person name="Nybo J."/>
            <person name="Theobald S."/>
            <person name="Brandl J."/>
            <person name="Frisvad J.C."/>
            <person name="Nielsen K.F."/>
            <person name="Lyhne E.K."/>
            <person name="Kogle M.E."/>
            <person name="Kuo A."/>
            <person name="Riley R."/>
            <person name="Clum A."/>
            <person name="Nolan M."/>
            <person name="Lipzen A."/>
            <person name="Salamov A."/>
            <person name="Henrissat B."/>
            <person name="Wiebenga A."/>
            <person name="De vries R.P."/>
            <person name="Grigoriev I.V."/>
            <person name="Mortensen U.H."/>
            <person name="Andersen M.R."/>
            <person name="Baker S.E."/>
        </authorList>
    </citation>
    <scope>NUCLEOTIDE SEQUENCE [LARGE SCALE GENOMIC DNA]</scope>
    <source>
        <strain evidence="2 3">CBS 707.79</strain>
    </source>
</reference>
<evidence type="ECO:0000256" key="1">
    <source>
        <dbReference type="SAM" id="MobiDB-lite"/>
    </source>
</evidence>
<evidence type="ECO:0000313" key="3">
    <source>
        <dbReference type="Proteomes" id="UP000247810"/>
    </source>
</evidence>
<protein>
    <recommendedName>
        <fullName evidence="4">Paramyosin</fullName>
    </recommendedName>
</protein>
<sequence>MDPPTATTRDPRLASRSSSNSGRPSISRPLSLDTPSSDSPVRPRPGIQQPGRVSPVDTQNASADQFIHGISDLVQTAVIAANGQSEKERLQKRKDTTESLLKKARAHSSFPSTAAFFSQSQKDEDFDLARVDYALKRHATNYKQLENALRAKFGSIMSMDAPKADDKINQMQHDVQVARNGLSSAHTEISKLRDYNITLENKVKQLQDKMAPLEWTSTNHASTLNAHAKLTKENSERVAKMSTDLDTVLIPQKKENDSASFKIHLDELRTRTSGLDLKIESLQKSQREYCHDFDKINQKMDTQDVEKARTLAALNTRLVSVEKQSTPSVPSADDAITGQSAIFKELESRLQKLEADFSGQYKLDPMLGSQLQDLKGQFGKMQEIQEMKDDLQLSQLEELKKAMEIGSRELEKLKGYHNRVTQEIKDLSQSQGKTNHSVVHEQQIMTLSSSLRNTHHILESVRVGLHSLESRYNSISTESIIKNMVVAMQEMYPSTAQLTEQVSVLRSRFEREIPPLQAKADHVQYVQPNQIEQIQKDMTSQLEELNRLKTEHTNLSQSLAPVLDQITAQNQDRRLTADDLQQVQAETSSLTTRLNEHTARVDNYLTARKREEDSLFKQLTGLFSDGKGDLHGQVNALSEKLDQLAQRFPNTKDEVKALSDKQKDLAELICGSKNPGLLFRVEEIAEKQESLSQRLTDMQKDDSQGQARALAGKHKSMSQSVSSAQISNFRDELNALNGEQKILAKKMTDVQARNQGDFMALRSCPDELKSMLDRVCQVEDAALSRHRALAERVDLIEERFDDLVKTLEFSESQVVALSGPDENTNPLKLEENPPNAENARTLGIANSSPALTLQQKKKKRPRPSALSEEDRSSVSRPESPRPIAAASPSGGNATPSTDRRAKKKKKRKTISID</sequence>